<feature type="region of interest" description="Disordered" evidence="3">
    <location>
        <begin position="100"/>
        <end position="171"/>
    </location>
</feature>
<evidence type="ECO:0000256" key="3">
    <source>
        <dbReference type="SAM" id="MobiDB-lite"/>
    </source>
</evidence>
<feature type="compositionally biased region" description="Low complexity" evidence="3">
    <location>
        <begin position="157"/>
        <end position="171"/>
    </location>
</feature>
<accession>A0ABQ0M220</accession>
<dbReference type="PROSITE" id="PS00463">
    <property type="entry name" value="ZN2_CY6_FUNGAL_1"/>
    <property type="match status" value="2"/>
</dbReference>
<evidence type="ECO:0000259" key="4">
    <source>
        <dbReference type="PROSITE" id="PS50048"/>
    </source>
</evidence>
<keyword evidence="2" id="KW-0539">Nucleus</keyword>
<dbReference type="Proteomes" id="UP000815677">
    <property type="component" value="Unassembled WGS sequence"/>
</dbReference>
<feature type="compositionally biased region" description="Basic residues" evidence="3">
    <location>
        <begin position="132"/>
        <end position="142"/>
    </location>
</feature>
<protein>
    <recommendedName>
        <fullName evidence="4">Zn(2)-C6 fungal-type domain-containing protein</fullName>
    </recommendedName>
</protein>
<sequence>MYAAFSTPQDDAHKVKKRQPTCTACRQRKMRCDGGAPCGPCSRSRTLLPCTYIPKPVGVLRTDLSKGGACLSCRCKKRKCDGTFPCITCRLSNRADSCEYDPPSPGYSPGPALGGPSAIGNYTSSNPEKVQPRSRLRAKKSHNWPPQSLELPIATGRTRSAPTTPQSTTSTSSLALWDAFGFNDSSRSTHAPSPSPPLESDTAEPWLEQSYALSGNAIMNCQPTFNHSDAYSVIVAGASTRSPSYSADEDAPEWERRFVYAHSNVWDQDATWAAPSPSTWPRRRMLSRTNWPDGESAGIPLSRARTAQDLYVARLSPPGEEPPAQPIRLPTLPRIMSAPGALQFGGRQAGTGIGIGGGADADLEDSIEGFAAYRNY</sequence>
<dbReference type="InterPro" id="IPR050613">
    <property type="entry name" value="Sec_Metabolite_Reg"/>
</dbReference>
<dbReference type="EMBL" id="DF849442">
    <property type="protein sequence ID" value="GAT57349.1"/>
    <property type="molecule type" value="Genomic_DNA"/>
</dbReference>
<evidence type="ECO:0000313" key="5">
    <source>
        <dbReference type="EMBL" id="GAT57349.1"/>
    </source>
</evidence>
<evidence type="ECO:0000256" key="2">
    <source>
        <dbReference type="ARBA" id="ARBA00023242"/>
    </source>
</evidence>
<dbReference type="InterPro" id="IPR001138">
    <property type="entry name" value="Zn2Cys6_DnaBD"/>
</dbReference>
<evidence type="ECO:0000313" key="6">
    <source>
        <dbReference type="Proteomes" id="UP000815677"/>
    </source>
</evidence>
<dbReference type="Pfam" id="PF00172">
    <property type="entry name" value="Zn_clus"/>
    <property type="match status" value="2"/>
</dbReference>
<gene>
    <name evidence="5" type="ORF">MCHLO_13898</name>
</gene>
<organism evidence="5 6">
    <name type="scientific">Mycena chlorophos</name>
    <name type="common">Agaric fungus</name>
    <name type="synonym">Agaricus chlorophos</name>
    <dbReference type="NCBI Taxonomy" id="658473"/>
    <lineage>
        <taxon>Eukaryota</taxon>
        <taxon>Fungi</taxon>
        <taxon>Dikarya</taxon>
        <taxon>Basidiomycota</taxon>
        <taxon>Agaricomycotina</taxon>
        <taxon>Agaricomycetes</taxon>
        <taxon>Agaricomycetidae</taxon>
        <taxon>Agaricales</taxon>
        <taxon>Marasmiineae</taxon>
        <taxon>Mycenaceae</taxon>
        <taxon>Mycena</taxon>
    </lineage>
</organism>
<feature type="domain" description="Zn(2)-C6 fungal-type" evidence="4">
    <location>
        <begin position="69"/>
        <end position="100"/>
    </location>
</feature>
<name>A0ABQ0M220_MYCCL</name>
<dbReference type="PROSITE" id="PS50048">
    <property type="entry name" value="ZN2_CY6_FUNGAL_2"/>
    <property type="match status" value="2"/>
</dbReference>
<feature type="domain" description="Zn(2)-C6 fungal-type" evidence="4">
    <location>
        <begin position="21"/>
        <end position="52"/>
    </location>
</feature>
<evidence type="ECO:0000256" key="1">
    <source>
        <dbReference type="ARBA" id="ARBA00004123"/>
    </source>
</evidence>
<dbReference type="CDD" id="cd00067">
    <property type="entry name" value="GAL4"/>
    <property type="match status" value="2"/>
</dbReference>
<dbReference type="InterPro" id="IPR036864">
    <property type="entry name" value="Zn2-C6_fun-type_DNA-bd_sf"/>
</dbReference>
<dbReference type="SUPFAM" id="SSF57701">
    <property type="entry name" value="Zn2/Cys6 DNA-binding domain"/>
    <property type="match status" value="2"/>
</dbReference>
<comment type="subcellular location">
    <subcellularLocation>
        <location evidence="1">Nucleus</location>
    </subcellularLocation>
</comment>
<reference evidence="5" key="1">
    <citation type="submission" date="2014-09" db="EMBL/GenBank/DDBJ databases">
        <title>Genome sequence of the luminous mushroom Mycena chlorophos for searching fungal bioluminescence genes.</title>
        <authorList>
            <person name="Tanaka Y."/>
            <person name="Kasuga D."/>
            <person name="Oba Y."/>
            <person name="Hase S."/>
            <person name="Sato K."/>
            <person name="Oba Y."/>
            <person name="Sakakibara Y."/>
        </authorList>
    </citation>
    <scope>NUCLEOTIDE SEQUENCE</scope>
</reference>
<dbReference type="SMART" id="SM00066">
    <property type="entry name" value="GAL4"/>
    <property type="match status" value="2"/>
</dbReference>
<dbReference type="Gene3D" id="4.10.240.10">
    <property type="entry name" value="Zn(2)-C6 fungal-type DNA-binding domain"/>
    <property type="match status" value="2"/>
</dbReference>
<proteinExistence type="predicted"/>
<keyword evidence="6" id="KW-1185">Reference proteome</keyword>
<dbReference type="PANTHER" id="PTHR31001">
    <property type="entry name" value="UNCHARACTERIZED TRANSCRIPTIONAL REGULATORY PROTEIN"/>
    <property type="match status" value="1"/>
</dbReference>